<gene>
    <name evidence="2" type="ORF">NTEN_LOCUS23542</name>
</gene>
<dbReference type="AlphaFoldDB" id="A0A6H5HTA1"/>
<dbReference type="OrthoDB" id="6617150at2759"/>
<name>A0A6H5HTA1_9HEMI</name>
<sequence length="450" mass="51027">MDPPRSRLLLALGKKNRELRHRAMSGALSHSKNRVTAATADPDYVPSDSDDGGCCSDSSDSSGVSNPKIIRKAEGNDVQVRSAVRACVEQLVGLVAGEEKIMKKKKDKKVTIETDVQIYSTVSDVLDGLLVCVTERKSYEALNERGYTKEGKPRKRRKFEDAKDVRKKKKMGEVIDAHKVKPPCKLNCYLKCVNAIDEQRQKAINDGFWRLDLEGRRTFVMNSQRKTPKQQCTRSGGGSRRENSFQYFLTDEDGHAVRVCKTFYLGTLGYDISNDRILKTLRASINAGDVMPPQDKRGRHPSMKKVDKTPIVDHITSFSPTISHYRRAHAPNRLYLPSDVTIKLMHNDFKESFPHLSDKVSYELYRQQVAELNISFTKLGHEECFDCAAFKEHCSSDQGHSKTQLADGCEPCKEWSDHHERYKKTRIHYQTDVIKECSPAELIVSADLQK</sequence>
<protein>
    <submittedName>
        <fullName evidence="2">Uncharacterized protein</fullName>
    </submittedName>
</protein>
<feature type="compositionally biased region" description="Low complexity" evidence="1">
    <location>
        <begin position="52"/>
        <end position="63"/>
    </location>
</feature>
<dbReference type="PANTHER" id="PTHR10773">
    <property type="entry name" value="DNA-DIRECTED RNA POLYMERASES I, II, AND III SUBUNIT RPABC2"/>
    <property type="match status" value="1"/>
</dbReference>
<dbReference type="EMBL" id="CADCXU010034683">
    <property type="protein sequence ID" value="CAB0019901.1"/>
    <property type="molecule type" value="Genomic_DNA"/>
</dbReference>
<evidence type="ECO:0000313" key="2">
    <source>
        <dbReference type="EMBL" id="CAB0019901.1"/>
    </source>
</evidence>
<keyword evidence="3" id="KW-1185">Reference proteome</keyword>
<evidence type="ECO:0000313" key="3">
    <source>
        <dbReference type="Proteomes" id="UP000479000"/>
    </source>
</evidence>
<reference evidence="2 3" key="1">
    <citation type="submission" date="2020-02" db="EMBL/GenBank/DDBJ databases">
        <authorList>
            <person name="Ferguson B K."/>
        </authorList>
    </citation>
    <scope>NUCLEOTIDE SEQUENCE [LARGE SCALE GENOMIC DNA]</scope>
</reference>
<evidence type="ECO:0000256" key="1">
    <source>
        <dbReference type="SAM" id="MobiDB-lite"/>
    </source>
</evidence>
<dbReference type="PANTHER" id="PTHR10773:SF19">
    <property type="match status" value="1"/>
</dbReference>
<feature type="non-terminal residue" evidence="2">
    <location>
        <position position="450"/>
    </location>
</feature>
<feature type="region of interest" description="Disordered" evidence="1">
    <location>
        <begin position="23"/>
        <end position="67"/>
    </location>
</feature>
<proteinExistence type="predicted"/>
<accession>A0A6H5HTA1</accession>
<dbReference type="Proteomes" id="UP000479000">
    <property type="component" value="Unassembled WGS sequence"/>
</dbReference>
<organism evidence="2 3">
    <name type="scientific">Nesidiocoris tenuis</name>
    <dbReference type="NCBI Taxonomy" id="355587"/>
    <lineage>
        <taxon>Eukaryota</taxon>
        <taxon>Metazoa</taxon>
        <taxon>Ecdysozoa</taxon>
        <taxon>Arthropoda</taxon>
        <taxon>Hexapoda</taxon>
        <taxon>Insecta</taxon>
        <taxon>Pterygota</taxon>
        <taxon>Neoptera</taxon>
        <taxon>Paraneoptera</taxon>
        <taxon>Hemiptera</taxon>
        <taxon>Heteroptera</taxon>
        <taxon>Panheteroptera</taxon>
        <taxon>Cimicomorpha</taxon>
        <taxon>Miridae</taxon>
        <taxon>Dicyphina</taxon>
        <taxon>Nesidiocoris</taxon>
    </lineage>
</organism>